<keyword evidence="4" id="KW-0472">Membrane</keyword>
<dbReference type="RefSeq" id="XP_014676680.1">
    <property type="nucleotide sequence ID" value="XM_014821194.1"/>
</dbReference>
<comment type="function">
    <text evidence="4">Required for vesicular transport between the endoplasmic reticulum and the Golgi apparatus.</text>
</comment>
<evidence type="ECO:0000313" key="6">
    <source>
        <dbReference type="RefSeq" id="XP_014676680.1"/>
    </source>
</evidence>
<organism evidence="5 6">
    <name type="scientific">Priapulus caudatus</name>
    <name type="common">Priapulid worm</name>
    <dbReference type="NCBI Taxonomy" id="37621"/>
    <lineage>
        <taxon>Eukaryota</taxon>
        <taxon>Metazoa</taxon>
        <taxon>Ecdysozoa</taxon>
        <taxon>Scalidophora</taxon>
        <taxon>Priapulida</taxon>
        <taxon>Priapulimorpha</taxon>
        <taxon>Priapulimorphida</taxon>
        <taxon>Priapulidae</taxon>
        <taxon>Priapulus</taxon>
    </lineage>
</organism>
<keyword evidence="4" id="KW-0931">ER-Golgi transport</keyword>
<comment type="similarity">
    <text evidence="1 4">Belongs to the SNAP family.</text>
</comment>
<dbReference type="SUPFAM" id="SSF48452">
    <property type="entry name" value="TPR-like"/>
    <property type="match status" value="1"/>
</dbReference>
<evidence type="ECO:0000256" key="4">
    <source>
        <dbReference type="RuleBase" id="RU367013"/>
    </source>
</evidence>
<comment type="subcellular location">
    <subcellularLocation>
        <location evidence="4">Membrane</location>
        <topology evidence="4">Peripheral membrane protein</topology>
    </subcellularLocation>
</comment>
<evidence type="ECO:0000313" key="5">
    <source>
        <dbReference type="Proteomes" id="UP000695022"/>
    </source>
</evidence>
<evidence type="ECO:0000256" key="2">
    <source>
        <dbReference type="ARBA" id="ARBA00022448"/>
    </source>
</evidence>
<dbReference type="PANTHER" id="PTHR13768">
    <property type="entry name" value="SOLUBLE NSF ATTACHMENT PROTEIN SNAP"/>
    <property type="match status" value="1"/>
</dbReference>
<dbReference type="Proteomes" id="UP000695022">
    <property type="component" value="Unplaced"/>
</dbReference>
<proteinExistence type="inferred from homology"/>
<evidence type="ECO:0000256" key="3">
    <source>
        <dbReference type="ARBA" id="ARBA00022927"/>
    </source>
</evidence>
<gene>
    <name evidence="6" type="primary">LOC106816567</name>
</gene>
<dbReference type="PANTHER" id="PTHR13768:SF8">
    <property type="entry name" value="ALPHA-SOLUBLE NSF ATTACHMENT PROTEIN"/>
    <property type="match status" value="1"/>
</dbReference>
<evidence type="ECO:0000256" key="1">
    <source>
        <dbReference type="ARBA" id="ARBA00010050"/>
    </source>
</evidence>
<keyword evidence="5" id="KW-1185">Reference proteome</keyword>
<sequence length="256" mass="28612">MADINEQKAMQLIAEAQKKSKGSSGLFGSFFGSGSGKQEEAAELYIRAANMFKMAKKWSAAGTAFCDAAEIHLKMQSKHEAAQNYVDASTSFKKSDPEEAVRTLSKGIEIFTDMGRFTIAAKHHITMAEIYESDIVDLEKAMQNYQKAADYYAGEESKSSANKCLLKVAQYAAQLGQFEKAIEIYEKVAAGAIDSTLMKYSAKEYFFKAMLCHMCIDVLNAQHALKKYEEMFPAFQDAREYKLVSKLLVAMEEEKH</sequence>
<accession>A0ABM1EWV9</accession>
<dbReference type="Gene3D" id="1.25.40.10">
    <property type="entry name" value="Tetratricopeptide repeat domain"/>
    <property type="match status" value="1"/>
</dbReference>
<dbReference type="CDD" id="cd15832">
    <property type="entry name" value="SNAP"/>
    <property type="match status" value="1"/>
</dbReference>
<keyword evidence="2 4" id="KW-0813">Transport</keyword>
<dbReference type="Pfam" id="PF14938">
    <property type="entry name" value="SNAP"/>
    <property type="match status" value="1"/>
</dbReference>
<dbReference type="GeneID" id="106816567"/>
<dbReference type="InterPro" id="IPR000744">
    <property type="entry name" value="NSF_attach"/>
</dbReference>
<protein>
    <submittedName>
        <fullName evidence="6">Alpha-soluble NSF attachment protein-like</fullName>
    </submittedName>
</protein>
<reference evidence="6" key="1">
    <citation type="submission" date="2025-08" db="UniProtKB">
        <authorList>
            <consortium name="RefSeq"/>
        </authorList>
    </citation>
    <scope>IDENTIFICATION</scope>
</reference>
<name>A0ABM1EWV9_PRICU</name>
<dbReference type="InterPro" id="IPR011990">
    <property type="entry name" value="TPR-like_helical_dom_sf"/>
</dbReference>
<keyword evidence="3 4" id="KW-0653">Protein transport</keyword>
<dbReference type="PRINTS" id="PR00448">
    <property type="entry name" value="NSFATTACHMNT"/>
</dbReference>